<reference evidence="3" key="1">
    <citation type="submission" date="2018-05" db="EMBL/GenBank/DDBJ databases">
        <authorList>
            <person name="Moura L."/>
            <person name="Setubal J.C."/>
        </authorList>
    </citation>
    <scope>NUCLEOTIDE SEQUENCE</scope>
    <source>
        <strain evidence="3">ZC4RG45</strain>
    </source>
</reference>
<proteinExistence type="predicted"/>
<dbReference type="AlphaFoldDB" id="A0A2W4JHH9"/>
<reference evidence="3 5" key="3">
    <citation type="journal article" date="2021" name="BMC Genomics">
        <title>Genome-resolved metagenome and metatranscriptome analyses of thermophilic composting reveal key bacterial players and their metabolic interactions.</title>
        <authorList>
            <person name="Braga L.P.P."/>
            <person name="Pereira R.V."/>
            <person name="Martins L.F."/>
            <person name="Moura L.M.S."/>
            <person name="Sanchez F.B."/>
            <person name="Patane J.S.L."/>
            <person name="da Silva A.M."/>
            <person name="Setubal J.C."/>
        </authorList>
    </citation>
    <scope>NUCLEOTIDE SEQUENCE [LARGE SCALE GENOMIC DNA]</scope>
    <source>
        <strain evidence="3">ZC4RG45</strain>
    </source>
</reference>
<dbReference type="STRING" id="1111738.GCA_000427905_02589"/>
<dbReference type="Proteomes" id="UP000249324">
    <property type="component" value="Unassembled WGS sequence"/>
</dbReference>
<evidence type="ECO:0000313" key="5">
    <source>
        <dbReference type="Proteomes" id="UP000249324"/>
    </source>
</evidence>
<comment type="caution">
    <text evidence="4">The sequence shown here is derived from an EMBL/GenBank/DDBJ whole genome shotgun (WGS) entry which is preliminary data.</text>
</comment>
<accession>A0A2W4JHH9</accession>
<protein>
    <submittedName>
        <fullName evidence="3">DUF3040 domain-containing protein</fullName>
    </submittedName>
</protein>
<feature type="transmembrane region" description="Helical" evidence="2">
    <location>
        <begin position="43"/>
        <end position="63"/>
    </location>
</feature>
<dbReference type="EMBL" id="QGUI01000235">
    <property type="protein sequence ID" value="PZM98584.1"/>
    <property type="molecule type" value="Genomic_DNA"/>
</dbReference>
<name>A0A2W4JHH9_9PSEU</name>
<sequence length="133" mass="14749">MPLSEHEQRLLDEIEQALYAEDPKFASSVRGTRLGRPSRARKLQGALLFLVGMALLPLGVMMPVRLAEIPIVSVLGFLLMFFGALLVVMSFRGEPDGDAVGGKAGKGPAKTKRSSFAQRMEERFRQRFEEDGR</sequence>
<dbReference type="Pfam" id="PF11239">
    <property type="entry name" value="DUF3040"/>
    <property type="match status" value="1"/>
</dbReference>
<reference evidence="4" key="2">
    <citation type="submission" date="2018-05" db="EMBL/GenBank/DDBJ databases">
        <authorList>
            <person name="Lanie J.A."/>
            <person name="Ng W.-L."/>
            <person name="Kazmierczak K.M."/>
            <person name="Andrzejewski T.M."/>
            <person name="Davidsen T.M."/>
            <person name="Wayne K.J."/>
            <person name="Tettelin H."/>
            <person name="Glass J.I."/>
            <person name="Rusch D."/>
            <person name="Podicherti R."/>
            <person name="Tsui H.-C.T."/>
            <person name="Winkler M.E."/>
        </authorList>
    </citation>
    <scope>NUCLEOTIDE SEQUENCE</scope>
    <source>
        <strain evidence="4">ZC4RG45</strain>
    </source>
</reference>
<dbReference type="EMBL" id="QGUI02000068">
    <property type="protein sequence ID" value="MFO7192041.1"/>
    <property type="molecule type" value="Genomic_DNA"/>
</dbReference>
<feature type="transmembrane region" description="Helical" evidence="2">
    <location>
        <begin position="69"/>
        <end position="88"/>
    </location>
</feature>
<keyword evidence="2" id="KW-1133">Transmembrane helix</keyword>
<organism evidence="4">
    <name type="scientific">Thermocrispum agreste</name>
    <dbReference type="NCBI Taxonomy" id="37925"/>
    <lineage>
        <taxon>Bacteria</taxon>
        <taxon>Bacillati</taxon>
        <taxon>Actinomycetota</taxon>
        <taxon>Actinomycetes</taxon>
        <taxon>Pseudonocardiales</taxon>
        <taxon>Pseudonocardiaceae</taxon>
        <taxon>Thermocrispum</taxon>
    </lineage>
</organism>
<evidence type="ECO:0000313" key="4">
    <source>
        <dbReference type="EMBL" id="PZM98584.1"/>
    </source>
</evidence>
<evidence type="ECO:0000313" key="3">
    <source>
        <dbReference type="EMBL" id="MFO7192041.1"/>
    </source>
</evidence>
<keyword evidence="2" id="KW-0472">Membrane</keyword>
<keyword evidence="2" id="KW-0812">Transmembrane</keyword>
<feature type="region of interest" description="Disordered" evidence="1">
    <location>
        <begin position="98"/>
        <end position="117"/>
    </location>
</feature>
<gene>
    <name evidence="3" type="ORF">DIU77_007340</name>
    <name evidence="4" type="ORF">DIU77_07600</name>
</gene>
<evidence type="ECO:0000256" key="1">
    <source>
        <dbReference type="SAM" id="MobiDB-lite"/>
    </source>
</evidence>
<reference evidence="3" key="4">
    <citation type="submission" date="2023-08" db="EMBL/GenBank/DDBJ databases">
        <authorList>
            <person name="Guima S.E.S."/>
            <person name="Martins L.F."/>
            <person name="Silva A.M."/>
            <person name="Setubal J.C."/>
        </authorList>
    </citation>
    <scope>NUCLEOTIDE SEQUENCE</scope>
    <source>
        <strain evidence="3">ZC4RG45</strain>
    </source>
</reference>
<evidence type="ECO:0000256" key="2">
    <source>
        <dbReference type="SAM" id="Phobius"/>
    </source>
</evidence>
<dbReference type="InterPro" id="IPR021401">
    <property type="entry name" value="DUF3040"/>
</dbReference>